<keyword evidence="4" id="KW-0547">Nucleotide-binding</keyword>
<protein>
    <submittedName>
        <fullName evidence="8">Pyridine nucleotide-disulfide oxidoreductase</fullName>
    </submittedName>
</protein>
<comment type="cofactor">
    <cofactor evidence="4">
        <name>FAD</name>
        <dbReference type="ChEBI" id="CHEBI:57692"/>
    </cofactor>
    <text evidence="4">Binds 1 FAD per subunit.</text>
</comment>
<name>U7V6R8_9FUSO</name>
<dbReference type="Pfam" id="PF07992">
    <property type="entry name" value="Pyr_redox_2"/>
    <property type="match status" value="1"/>
</dbReference>
<evidence type="ECO:0000259" key="6">
    <source>
        <dbReference type="Pfam" id="PF02852"/>
    </source>
</evidence>
<dbReference type="Proteomes" id="UP000017081">
    <property type="component" value="Unassembled WGS sequence"/>
</dbReference>
<sequence length="438" mass="48962">MYDTIIIGGGAGGLTTSIGLASAGKKVLLIEKDHLGGECTWGGCVPSKSFISASKTASTLTEALEMALKNVHAIGDSELPHISNFKNIDFVKGEGTFIDKNTILVNGQQYIGKYIVISTGSSPFIPNIKGLDKVKYLANHNFFYEKGDYKSITLIGAGVISLELAFPLKKLNIDVTILEKSDIFLPMMEAEVRDFYLNKLKEAGINLILNCTSMEIENIDNNILIKTNNGDFLSEKIFISAGRTPNIQSLNLNKTKIKYDAKGVSVDEFMRTSEKNIFAIGDIASSFKFSHVAGYQGEIVVRNILFPYIMKKIDYSFIPWTLFGDIEVSKVGLNEEDAHKKYKKTYIYSLDLNNERSLITFEKAFFLKIICDNRFNIVGATCIGERAGEIIGFLQLMIGNKVKFYKVMNSVQAYPTYTYYIRNLAKKAYIDYLRTFLP</sequence>
<proteinExistence type="inferred from homology"/>
<dbReference type="SUPFAM" id="SSF55424">
    <property type="entry name" value="FAD/NAD-linked reductases, dimerisation (C-terminal) domain"/>
    <property type="match status" value="1"/>
</dbReference>
<dbReference type="AlphaFoldDB" id="U7V6R8"/>
<dbReference type="PANTHER" id="PTHR43014:SF5">
    <property type="entry name" value="GLUTATHIONE REDUCTASE (NADPH)"/>
    <property type="match status" value="1"/>
</dbReference>
<dbReference type="InterPro" id="IPR001100">
    <property type="entry name" value="Pyr_nuc-diS_OxRdtase"/>
</dbReference>
<reference evidence="8 9" key="1">
    <citation type="submission" date="2013-08" db="EMBL/GenBank/DDBJ databases">
        <authorList>
            <person name="Weinstock G."/>
            <person name="Sodergren E."/>
            <person name="Wylie T."/>
            <person name="Fulton L."/>
            <person name="Fulton R."/>
            <person name="Fronick C."/>
            <person name="O'Laughlin M."/>
            <person name="Godfrey J."/>
            <person name="Miner T."/>
            <person name="Herter B."/>
            <person name="Appelbaum E."/>
            <person name="Cordes M."/>
            <person name="Lek S."/>
            <person name="Wollam A."/>
            <person name="Pepin K.H."/>
            <person name="Palsikar V.B."/>
            <person name="Mitreva M."/>
            <person name="Wilson R.K."/>
        </authorList>
    </citation>
    <scope>NUCLEOTIDE SEQUENCE [LARGE SCALE GENOMIC DNA]</scope>
    <source>
        <strain evidence="8 9">ATCC BAA-474</strain>
    </source>
</reference>
<evidence type="ECO:0000256" key="4">
    <source>
        <dbReference type="PIRSR" id="PIRSR000350-3"/>
    </source>
</evidence>
<dbReference type="Gene3D" id="3.50.50.60">
    <property type="entry name" value="FAD/NAD(P)-binding domain"/>
    <property type="match status" value="2"/>
</dbReference>
<organism evidence="8 9">
    <name type="scientific">Cetobacterium somerae ATCC BAA-474</name>
    <dbReference type="NCBI Taxonomy" id="1319815"/>
    <lineage>
        <taxon>Bacteria</taxon>
        <taxon>Fusobacteriati</taxon>
        <taxon>Fusobacteriota</taxon>
        <taxon>Fusobacteriia</taxon>
        <taxon>Fusobacteriales</taxon>
        <taxon>Fusobacteriaceae</taxon>
        <taxon>Cetobacterium</taxon>
    </lineage>
</organism>
<keyword evidence="9" id="KW-1185">Reference proteome</keyword>
<dbReference type="InterPro" id="IPR036188">
    <property type="entry name" value="FAD/NAD-bd_sf"/>
</dbReference>
<feature type="binding site" evidence="4">
    <location>
        <position position="242"/>
    </location>
    <ligand>
        <name>NAD(+)</name>
        <dbReference type="ChEBI" id="CHEBI:57540"/>
    </ligand>
</feature>
<dbReference type="InterPro" id="IPR023753">
    <property type="entry name" value="FAD/NAD-binding_dom"/>
</dbReference>
<dbReference type="PRINTS" id="PR00368">
    <property type="entry name" value="FADPNR"/>
</dbReference>
<evidence type="ECO:0000313" key="8">
    <source>
        <dbReference type="EMBL" id="ERT67235.1"/>
    </source>
</evidence>
<evidence type="ECO:0000259" key="7">
    <source>
        <dbReference type="Pfam" id="PF07992"/>
    </source>
</evidence>
<evidence type="ECO:0000256" key="1">
    <source>
        <dbReference type="ARBA" id="ARBA00007532"/>
    </source>
</evidence>
<accession>U7V6R8</accession>
<dbReference type="PIRSF" id="PIRSF000350">
    <property type="entry name" value="Mercury_reductase_MerA"/>
    <property type="match status" value="1"/>
</dbReference>
<feature type="binding site" evidence="4">
    <location>
        <position position="179"/>
    </location>
    <ligand>
        <name>NAD(+)</name>
        <dbReference type="ChEBI" id="CHEBI:57540"/>
    </ligand>
</feature>
<dbReference type="PRINTS" id="PR00411">
    <property type="entry name" value="PNDRDTASEI"/>
</dbReference>
<feature type="binding site" evidence="4">
    <location>
        <begin position="156"/>
        <end position="163"/>
    </location>
    <ligand>
        <name>NAD(+)</name>
        <dbReference type="ChEBI" id="CHEBI:57540"/>
    </ligand>
</feature>
<feature type="binding site" evidence="4">
    <location>
        <position position="95"/>
    </location>
    <ligand>
        <name>FAD</name>
        <dbReference type="ChEBI" id="CHEBI:57692"/>
    </ligand>
</feature>
<feature type="disulfide bond" description="Redox-active" evidence="5">
    <location>
        <begin position="39"/>
        <end position="44"/>
    </location>
</feature>
<feature type="binding site" evidence="4">
    <location>
        <position position="48"/>
    </location>
    <ligand>
        <name>FAD</name>
        <dbReference type="ChEBI" id="CHEBI:57692"/>
    </ligand>
</feature>
<dbReference type="PANTHER" id="PTHR43014">
    <property type="entry name" value="MERCURIC REDUCTASE"/>
    <property type="match status" value="1"/>
</dbReference>
<evidence type="ECO:0000256" key="3">
    <source>
        <dbReference type="ARBA" id="ARBA00022827"/>
    </source>
</evidence>
<evidence type="ECO:0000256" key="5">
    <source>
        <dbReference type="PIRSR" id="PIRSR000350-4"/>
    </source>
</evidence>
<dbReference type="HOGENOM" id="CLU_016755_0_3_0"/>
<dbReference type="SUPFAM" id="SSF51905">
    <property type="entry name" value="FAD/NAD(P)-binding domain"/>
    <property type="match status" value="1"/>
</dbReference>
<dbReference type="Pfam" id="PF02852">
    <property type="entry name" value="Pyr_redox_dim"/>
    <property type="match status" value="1"/>
</dbReference>
<dbReference type="GO" id="GO:0000166">
    <property type="term" value="F:nucleotide binding"/>
    <property type="evidence" value="ECO:0007669"/>
    <property type="project" value="UniProtKB-KW"/>
</dbReference>
<dbReference type="STRING" id="1319815.HMPREF0202_02425"/>
<keyword evidence="4" id="KW-0520">NAD</keyword>
<keyword evidence="2" id="KW-0285">Flavoprotein</keyword>
<dbReference type="RefSeq" id="WP_023051957.1">
    <property type="nucleotide sequence ID" value="NZ_CP173063.2"/>
</dbReference>
<feature type="binding site" evidence="4">
    <location>
        <begin position="119"/>
        <end position="121"/>
    </location>
    <ligand>
        <name>FAD</name>
        <dbReference type="ChEBI" id="CHEBI:57692"/>
    </ligand>
</feature>
<dbReference type="InterPro" id="IPR004099">
    <property type="entry name" value="Pyr_nucl-diS_OxRdtase_dimer"/>
</dbReference>
<keyword evidence="3 4" id="KW-0274">FAD</keyword>
<comment type="caution">
    <text evidence="8">The sequence shown here is derived from an EMBL/GenBank/DDBJ whole genome shotgun (WGS) entry which is preliminary data.</text>
</comment>
<evidence type="ECO:0000313" key="9">
    <source>
        <dbReference type="Proteomes" id="UP000017081"/>
    </source>
</evidence>
<dbReference type="GO" id="GO:0016491">
    <property type="term" value="F:oxidoreductase activity"/>
    <property type="evidence" value="ECO:0007669"/>
    <property type="project" value="InterPro"/>
</dbReference>
<dbReference type="InterPro" id="IPR016156">
    <property type="entry name" value="FAD/NAD-linked_Rdtase_dimer_sf"/>
</dbReference>
<dbReference type="eggNOG" id="COG1249">
    <property type="taxonomic scope" value="Bacteria"/>
</dbReference>
<feature type="domain" description="Pyridine nucleotide-disulphide oxidoreductase dimerisation" evidence="6">
    <location>
        <begin position="318"/>
        <end position="418"/>
    </location>
</feature>
<dbReference type="EMBL" id="AXZF01000119">
    <property type="protein sequence ID" value="ERT67235.1"/>
    <property type="molecule type" value="Genomic_DNA"/>
</dbReference>
<feature type="binding site" evidence="4">
    <location>
        <position position="282"/>
    </location>
    <ligand>
        <name>FAD</name>
        <dbReference type="ChEBI" id="CHEBI:57692"/>
    </ligand>
</feature>
<feature type="domain" description="FAD/NAD(P)-binding" evidence="7">
    <location>
        <begin position="2"/>
        <end position="297"/>
    </location>
</feature>
<dbReference type="Gene3D" id="3.30.390.30">
    <property type="match status" value="1"/>
</dbReference>
<gene>
    <name evidence="8" type="ORF">HMPREF0202_02425</name>
</gene>
<evidence type="ECO:0000256" key="2">
    <source>
        <dbReference type="ARBA" id="ARBA00022630"/>
    </source>
</evidence>
<comment type="similarity">
    <text evidence="1">Belongs to the class-I pyridine nucleotide-disulfide oxidoreductase family.</text>
</comment>